<dbReference type="RefSeq" id="WP_207861213.1">
    <property type="nucleotide sequence ID" value="NZ_JAFREP010000022.1"/>
</dbReference>
<evidence type="ECO:0008006" key="3">
    <source>
        <dbReference type="Google" id="ProtNLM"/>
    </source>
</evidence>
<proteinExistence type="predicted"/>
<dbReference type="EMBL" id="JAFREP010000022">
    <property type="protein sequence ID" value="MBO1321239.1"/>
    <property type="molecule type" value="Genomic_DNA"/>
</dbReference>
<dbReference type="AlphaFoldDB" id="A0A8J7U5V2"/>
<name>A0A8J7U5V2_9BACT</name>
<gene>
    <name evidence="1" type="ORF">J3U88_22355</name>
</gene>
<comment type="caution">
    <text evidence="1">The sequence shown here is derived from an EMBL/GenBank/DDBJ whole genome shotgun (WGS) entry which is preliminary data.</text>
</comment>
<organism evidence="1 2">
    <name type="scientific">Acanthopleuribacter pedis</name>
    <dbReference type="NCBI Taxonomy" id="442870"/>
    <lineage>
        <taxon>Bacteria</taxon>
        <taxon>Pseudomonadati</taxon>
        <taxon>Acidobacteriota</taxon>
        <taxon>Holophagae</taxon>
        <taxon>Acanthopleuribacterales</taxon>
        <taxon>Acanthopleuribacteraceae</taxon>
        <taxon>Acanthopleuribacter</taxon>
    </lineage>
</organism>
<sequence>MKLQITCPECGKQSLIESSKVPLGKLKTTCHSCNQKFFIDKGQNLNCRLIQAEAAGAADEPEGNWKIDRPEFEGIEYETSGVGGLIRSGMVTPATRVLAPGAKQFQEAGKLESLRKFFEQKEKRDS</sequence>
<evidence type="ECO:0000313" key="2">
    <source>
        <dbReference type="Proteomes" id="UP000664417"/>
    </source>
</evidence>
<dbReference type="Proteomes" id="UP000664417">
    <property type="component" value="Unassembled WGS sequence"/>
</dbReference>
<keyword evidence="2" id="KW-1185">Reference proteome</keyword>
<accession>A0A8J7U5V2</accession>
<evidence type="ECO:0000313" key="1">
    <source>
        <dbReference type="EMBL" id="MBO1321239.1"/>
    </source>
</evidence>
<protein>
    <recommendedName>
        <fullName evidence="3">Zinc finger/thioredoxin putative domain-containing protein</fullName>
    </recommendedName>
</protein>
<reference evidence="1" key="1">
    <citation type="submission" date="2021-03" db="EMBL/GenBank/DDBJ databases">
        <authorList>
            <person name="Wang G."/>
        </authorList>
    </citation>
    <scope>NUCLEOTIDE SEQUENCE</scope>
    <source>
        <strain evidence="1">KCTC 12899</strain>
    </source>
</reference>